<dbReference type="EMBL" id="MF459647">
    <property type="protein sequence ID" value="ASU03884.1"/>
    <property type="molecule type" value="Genomic_DNA"/>
</dbReference>
<dbReference type="Proteomes" id="UP000222624">
    <property type="component" value="Genome"/>
</dbReference>
<sequence length="80" mass="9173">MGEKQEFVVQGVHEYQYNGETHCEAVSDDKAKFWSVYRVDHQGLSSALCDCPTRADAEFIATRLNFVKEMREELNAMLAK</sequence>
<organism evidence="1 2">
    <name type="scientific">Erwinia phage vB_EamM_Joad</name>
    <dbReference type="NCBI Taxonomy" id="2026081"/>
    <lineage>
        <taxon>Viruses</taxon>
        <taxon>Duplodnaviria</taxon>
        <taxon>Heunggongvirae</taxon>
        <taxon>Uroviricota</taxon>
        <taxon>Caudoviricetes</taxon>
        <taxon>Chimalliviridae</taxon>
        <taxon>Risingsunvirus</taxon>
        <taxon>Risingsunvirus risingsun</taxon>
    </lineage>
</organism>
<reference evidence="2" key="1">
    <citation type="submission" date="2017-07" db="EMBL/GenBank/DDBJ databases">
        <authorList>
            <person name="Bickmore M.X."/>
            <person name="Vaden K."/>
            <person name="Brady T.S."/>
            <person name="Tateoka O.B."/>
            <person name="Carter J.L."/>
            <person name="Pape J.A."/>
            <person name="Robinson D.M."/>
            <person name="Russell K.A."/>
            <person name="Staley L.A."/>
            <person name="Stettler J.M."/>
            <person name="Townsend M.H."/>
            <person name="Wienclaw T."/>
            <person name="Williamson T.L."/>
            <person name="Kruger J.L."/>
            <person name="Berg J.A."/>
            <person name="Sharma R."/>
            <person name="Payne A.M."/>
            <person name="Fajardo C.P."/>
            <person name="Breakwell D.P."/>
            <person name="Hope S."/>
            <person name="Grose J.H."/>
        </authorList>
    </citation>
    <scope>NUCLEOTIDE SEQUENCE [LARGE SCALE GENOMIC DNA]</scope>
</reference>
<protein>
    <submittedName>
        <fullName evidence="1">Uncharacterized protein</fullName>
    </submittedName>
</protein>
<evidence type="ECO:0000313" key="2">
    <source>
        <dbReference type="Proteomes" id="UP000222624"/>
    </source>
</evidence>
<accession>A0A223LI38</accession>
<proteinExistence type="predicted"/>
<evidence type="ECO:0000313" key="1">
    <source>
        <dbReference type="EMBL" id="ASU03884.1"/>
    </source>
</evidence>
<name>A0A223LI38_9CAUD</name>
<gene>
    <name evidence="1" type="ORF">JOAD_31</name>
</gene>